<sequence length="120" mass="13875">MYITWRKLSNRYYAYLVSSYWDKEKKAPRTTALYLGSSLPTAQKNLEKHLFNMPPSQLSSRSKIDLLAKLGEKAPDEVVNLPSRDRAKESVLRQLTKLRDHHAARSDIAFVLDRAIERLS</sequence>
<accession>A0ABU3NZW5</accession>
<proteinExistence type="predicted"/>
<reference evidence="1 2" key="1">
    <citation type="submission" date="2023-07" db="EMBL/GenBank/DDBJ databases">
        <title>The novel representative of Negativicutes class, Anaeroselena agilis gen. nov. sp. nov.</title>
        <authorList>
            <person name="Prokofeva M.I."/>
            <person name="Elcheninov A.G."/>
            <person name="Klyukina A."/>
            <person name="Kublanov I.V."/>
            <person name="Frolov E.N."/>
            <person name="Podosokorskaya O.A."/>
        </authorList>
    </citation>
    <scope>NUCLEOTIDE SEQUENCE [LARGE SCALE GENOMIC DNA]</scope>
    <source>
        <strain evidence="1 2">4137-cl</strain>
    </source>
</reference>
<evidence type="ECO:0000313" key="1">
    <source>
        <dbReference type="EMBL" id="MDT8901386.1"/>
    </source>
</evidence>
<name>A0ABU3NZW5_9FIRM</name>
<keyword evidence="2" id="KW-1185">Reference proteome</keyword>
<organism evidence="1 2">
    <name type="scientific">Anaeroselena agilis</name>
    <dbReference type="NCBI Taxonomy" id="3063788"/>
    <lineage>
        <taxon>Bacteria</taxon>
        <taxon>Bacillati</taxon>
        <taxon>Bacillota</taxon>
        <taxon>Negativicutes</taxon>
        <taxon>Acetonemataceae</taxon>
        <taxon>Anaeroselena</taxon>
    </lineage>
</organism>
<protein>
    <submittedName>
        <fullName evidence="1">Uncharacterized protein</fullName>
    </submittedName>
</protein>
<gene>
    <name evidence="1" type="ORF">Q4T40_09060</name>
</gene>
<comment type="caution">
    <text evidence="1">The sequence shown here is derived from an EMBL/GenBank/DDBJ whole genome shotgun (WGS) entry which is preliminary data.</text>
</comment>
<evidence type="ECO:0000313" key="2">
    <source>
        <dbReference type="Proteomes" id="UP001254848"/>
    </source>
</evidence>
<dbReference type="Proteomes" id="UP001254848">
    <property type="component" value="Unassembled WGS sequence"/>
</dbReference>
<dbReference type="RefSeq" id="WP_413779896.1">
    <property type="nucleotide sequence ID" value="NZ_JAUOZS010000001.1"/>
</dbReference>
<dbReference type="EMBL" id="JAUOZS010000001">
    <property type="protein sequence ID" value="MDT8901386.1"/>
    <property type="molecule type" value="Genomic_DNA"/>
</dbReference>